<comment type="caution">
    <text evidence="1">The sequence shown here is derived from an EMBL/GenBank/DDBJ whole genome shotgun (WGS) entry which is preliminary data.</text>
</comment>
<dbReference type="AlphaFoldDB" id="A0A918LC72"/>
<reference evidence="1" key="2">
    <citation type="submission" date="2020-09" db="EMBL/GenBank/DDBJ databases">
        <authorList>
            <person name="Sun Q."/>
            <person name="Ohkuma M."/>
        </authorList>
    </citation>
    <scope>NUCLEOTIDE SEQUENCE</scope>
    <source>
        <strain evidence="1">JCM 3276</strain>
    </source>
</reference>
<organism evidence="1 2">
    <name type="scientific">Actinokineospora fastidiosa</name>
    <dbReference type="NCBI Taxonomy" id="1816"/>
    <lineage>
        <taxon>Bacteria</taxon>
        <taxon>Bacillati</taxon>
        <taxon>Actinomycetota</taxon>
        <taxon>Actinomycetes</taxon>
        <taxon>Pseudonocardiales</taxon>
        <taxon>Pseudonocardiaceae</taxon>
        <taxon>Actinokineospora</taxon>
    </lineage>
</organism>
<gene>
    <name evidence="1" type="ORF">GCM10010171_22080</name>
</gene>
<dbReference type="Proteomes" id="UP000660680">
    <property type="component" value="Unassembled WGS sequence"/>
</dbReference>
<keyword evidence="2" id="KW-1185">Reference proteome</keyword>
<accession>A0A918LC72</accession>
<dbReference type="EMBL" id="BMRB01000002">
    <property type="protein sequence ID" value="GGS28564.1"/>
    <property type="molecule type" value="Genomic_DNA"/>
</dbReference>
<sequence>MNRPRYRPAFLALLVIVVLASARRSEDPDGASVGEVLSVVVTALDLPLLVRAATRLLPGKAG</sequence>
<proteinExistence type="predicted"/>
<reference evidence="1" key="1">
    <citation type="journal article" date="2014" name="Int. J. Syst. Evol. Microbiol.">
        <title>Complete genome sequence of Corynebacterium casei LMG S-19264T (=DSM 44701T), isolated from a smear-ripened cheese.</title>
        <authorList>
            <consortium name="US DOE Joint Genome Institute (JGI-PGF)"/>
            <person name="Walter F."/>
            <person name="Albersmeier A."/>
            <person name="Kalinowski J."/>
            <person name="Ruckert C."/>
        </authorList>
    </citation>
    <scope>NUCLEOTIDE SEQUENCE</scope>
    <source>
        <strain evidence="1">JCM 3276</strain>
    </source>
</reference>
<name>A0A918LC72_9PSEU</name>
<evidence type="ECO:0000313" key="1">
    <source>
        <dbReference type="EMBL" id="GGS28564.1"/>
    </source>
</evidence>
<evidence type="ECO:0000313" key="2">
    <source>
        <dbReference type="Proteomes" id="UP000660680"/>
    </source>
</evidence>
<protein>
    <submittedName>
        <fullName evidence="1">Uncharacterized protein</fullName>
    </submittedName>
</protein>